<feature type="domain" description="2,6-dihydroxypyridine 3-monooxygenase substrate binding" evidence="3">
    <location>
        <begin position="190"/>
        <end position="319"/>
    </location>
</feature>
<dbReference type="InterPro" id="IPR054707">
    <property type="entry name" value="DhpH_subs-bd"/>
</dbReference>
<evidence type="ECO:0000259" key="3">
    <source>
        <dbReference type="Pfam" id="PF22607"/>
    </source>
</evidence>
<dbReference type="Gene3D" id="3.30.9.60">
    <property type="match status" value="1"/>
</dbReference>
<dbReference type="Proteomes" id="UP000292702">
    <property type="component" value="Unassembled WGS sequence"/>
</dbReference>
<protein>
    <submittedName>
        <fullName evidence="4">Uncharacterized protein</fullName>
    </submittedName>
</protein>
<dbReference type="AlphaFoldDB" id="A0A4R0R6I6"/>
<dbReference type="InterPro" id="IPR036188">
    <property type="entry name" value="FAD/NAD-bd_sf"/>
</dbReference>
<comment type="caution">
    <text evidence="4">The sequence shown here is derived from an EMBL/GenBank/DDBJ whole genome shotgun (WGS) entry which is preliminary data.</text>
</comment>
<dbReference type="SUPFAM" id="SSF51905">
    <property type="entry name" value="FAD/NAD(P)-binding domain"/>
    <property type="match status" value="1"/>
</dbReference>
<dbReference type="SUPFAM" id="SSF54373">
    <property type="entry name" value="FAD-linked reductases, C-terminal domain"/>
    <property type="match status" value="1"/>
</dbReference>
<keyword evidence="5" id="KW-1185">Reference proteome</keyword>
<feature type="domain" description="Pyridine nucleotide-disulphide oxidoreductase N-terminal" evidence="2">
    <location>
        <begin position="5"/>
        <end position="39"/>
    </location>
</feature>
<dbReference type="PRINTS" id="PR00420">
    <property type="entry name" value="RNGMNOXGNASE"/>
</dbReference>
<dbReference type="Gene3D" id="3.50.50.60">
    <property type="entry name" value="FAD/NAD(P)-binding domain"/>
    <property type="match status" value="1"/>
</dbReference>
<feature type="region of interest" description="Disordered" evidence="1">
    <location>
        <begin position="398"/>
        <end position="424"/>
    </location>
</feature>
<sequence>MPPLHIVVVGGSIAGLMSAIVLKRLGHDVTIYEQIPAALLQDRGAGMGMFAETIAFLAKYDLTHTEAGCKSSYRWWMDKEGREIARMDMPSDRTTSWDLLSAILRANFDGLSTAHVPNPPTNDEKGQYIHGVRVDRVEEKGELGGLNVYLKDEEGKESIREADMVICADGAGGTLRKELLGGGEDAERKYAGYVAWRGTVPESKLSPKTKRLVSECVPFHHQKHNQALGYTIPGPTGSIQPGERRMNWLWYTNIEQGSARWEEVMTDINGVLRTYTMPHGKVRPEVWRNQVEEGRKTLPAVFAELMEKTEVPFIQAITDNFSNKVVFFEGRVLLVGDAAAGFRPHIAASTSQSAIQAMLLDSLMRRSNGVLGQAEAKQYEEKALAYANEVSKKGIQMGSLSQFGEHPMQRSSRDPVASRPSDVP</sequence>
<reference evidence="4 5" key="1">
    <citation type="submission" date="2018-11" db="EMBL/GenBank/DDBJ databases">
        <title>Genome assembly of Steccherinum ochraceum LE-BIN_3174, the white-rot fungus of the Steccherinaceae family (The Residual Polyporoid clade, Polyporales, Basidiomycota).</title>
        <authorList>
            <person name="Fedorova T.V."/>
            <person name="Glazunova O.A."/>
            <person name="Landesman E.O."/>
            <person name="Moiseenko K.V."/>
            <person name="Psurtseva N.V."/>
            <person name="Savinova O.S."/>
            <person name="Shakhova N.V."/>
            <person name="Tyazhelova T.V."/>
            <person name="Vasina D.V."/>
        </authorList>
    </citation>
    <scope>NUCLEOTIDE SEQUENCE [LARGE SCALE GENOMIC DNA]</scope>
    <source>
        <strain evidence="4 5">LE-BIN_3174</strain>
    </source>
</reference>
<dbReference type="STRING" id="92696.A0A4R0R6I6"/>
<dbReference type="Pfam" id="PF22607">
    <property type="entry name" value="FAD_binding-like"/>
    <property type="match status" value="1"/>
</dbReference>
<evidence type="ECO:0000259" key="2">
    <source>
        <dbReference type="Pfam" id="PF00070"/>
    </source>
</evidence>
<evidence type="ECO:0000313" key="4">
    <source>
        <dbReference type="EMBL" id="TCD61913.1"/>
    </source>
</evidence>
<dbReference type="EMBL" id="RWJN01000419">
    <property type="protein sequence ID" value="TCD61913.1"/>
    <property type="molecule type" value="Genomic_DNA"/>
</dbReference>
<organism evidence="4 5">
    <name type="scientific">Steccherinum ochraceum</name>
    <dbReference type="NCBI Taxonomy" id="92696"/>
    <lineage>
        <taxon>Eukaryota</taxon>
        <taxon>Fungi</taxon>
        <taxon>Dikarya</taxon>
        <taxon>Basidiomycota</taxon>
        <taxon>Agaricomycotina</taxon>
        <taxon>Agaricomycetes</taxon>
        <taxon>Polyporales</taxon>
        <taxon>Steccherinaceae</taxon>
        <taxon>Steccherinum</taxon>
    </lineage>
</organism>
<evidence type="ECO:0000313" key="5">
    <source>
        <dbReference type="Proteomes" id="UP000292702"/>
    </source>
</evidence>
<dbReference type="PANTHER" id="PTHR47469">
    <property type="entry name" value="MONOOXYGENASE-LIKE"/>
    <property type="match status" value="1"/>
</dbReference>
<dbReference type="OrthoDB" id="655030at2759"/>
<proteinExistence type="predicted"/>
<dbReference type="Pfam" id="PF00070">
    <property type="entry name" value="Pyr_redox"/>
    <property type="match status" value="1"/>
</dbReference>
<gene>
    <name evidence="4" type="ORF">EIP91_007727</name>
</gene>
<name>A0A4R0R6I6_9APHY</name>
<accession>A0A4R0R6I6</accession>
<dbReference type="InterPro" id="IPR039648">
    <property type="entry name" value="DHPH_N"/>
</dbReference>
<dbReference type="InterPro" id="IPR053212">
    <property type="entry name" value="DHP_3-monooxygenase"/>
</dbReference>
<dbReference type="PANTHER" id="PTHR47469:SF2">
    <property type="entry name" value="OS06G0597600 PROTEIN"/>
    <property type="match status" value="1"/>
</dbReference>
<evidence type="ECO:0000256" key="1">
    <source>
        <dbReference type="SAM" id="MobiDB-lite"/>
    </source>
</evidence>